<keyword evidence="10 13" id="KW-1133">Transmembrane helix</keyword>
<comment type="subcellular location">
    <subcellularLocation>
        <location evidence="2">Cell inner membrane</location>
        <topology evidence="2">Multi-pass membrane protein</topology>
    </subcellularLocation>
</comment>
<evidence type="ECO:0000256" key="4">
    <source>
        <dbReference type="ARBA" id="ARBA00016452"/>
    </source>
</evidence>
<comment type="similarity">
    <text evidence="3 12">Belongs to the CcmB/CycW/HelB family.</text>
</comment>
<feature type="transmembrane region" description="Helical" evidence="13">
    <location>
        <begin position="12"/>
        <end position="35"/>
    </location>
</feature>
<proteinExistence type="inferred from homology"/>
<reference evidence="14 15" key="1">
    <citation type="submission" date="2021-07" db="EMBL/GenBank/DDBJ databases">
        <title>The draft genome sequence of Sphingomicrobium sp. B8.</title>
        <authorList>
            <person name="Mu L."/>
        </authorList>
    </citation>
    <scope>NUCLEOTIDE SEQUENCE [LARGE SCALE GENOMIC DNA]</scope>
    <source>
        <strain evidence="14 15">B8</strain>
    </source>
</reference>
<feature type="transmembrane region" description="Helical" evidence="13">
    <location>
        <begin position="123"/>
        <end position="148"/>
    </location>
</feature>
<feature type="transmembrane region" description="Helical" evidence="13">
    <location>
        <begin position="97"/>
        <end position="117"/>
    </location>
</feature>
<dbReference type="RefSeq" id="WP_218631841.1">
    <property type="nucleotide sequence ID" value="NZ_JAHVAH010000001.1"/>
</dbReference>
<keyword evidence="6 12" id="KW-1003">Cell membrane</keyword>
<dbReference type="Pfam" id="PF03379">
    <property type="entry name" value="CcmB"/>
    <property type="match status" value="1"/>
</dbReference>
<evidence type="ECO:0000256" key="1">
    <source>
        <dbReference type="ARBA" id="ARBA00002442"/>
    </source>
</evidence>
<evidence type="ECO:0000256" key="13">
    <source>
        <dbReference type="SAM" id="Phobius"/>
    </source>
</evidence>
<organism evidence="14 15">
    <name type="scientific">Sphingomicrobium clamense</name>
    <dbReference type="NCBI Taxonomy" id="2851013"/>
    <lineage>
        <taxon>Bacteria</taxon>
        <taxon>Pseudomonadati</taxon>
        <taxon>Pseudomonadota</taxon>
        <taxon>Alphaproteobacteria</taxon>
        <taxon>Sphingomonadales</taxon>
        <taxon>Sphingomonadaceae</taxon>
        <taxon>Sphingomicrobium</taxon>
    </lineage>
</organism>
<dbReference type="EMBL" id="JAHVAH010000001">
    <property type="protein sequence ID" value="MBW0143778.1"/>
    <property type="molecule type" value="Genomic_DNA"/>
</dbReference>
<evidence type="ECO:0000256" key="11">
    <source>
        <dbReference type="ARBA" id="ARBA00023136"/>
    </source>
</evidence>
<comment type="caution">
    <text evidence="14">The sequence shown here is derived from an EMBL/GenBank/DDBJ whole genome shotgun (WGS) entry which is preliminary data.</text>
</comment>
<evidence type="ECO:0000256" key="8">
    <source>
        <dbReference type="ARBA" id="ARBA00022692"/>
    </source>
</evidence>
<comment type="function">
    <text evidence="1 12">Required for the export of heme to the periplasm for the biogenesis of c-type cytochromes.</text>
</comment>
<feature type="transmembrane region" description="Helical" evidence="13">
    <location>
        <begin position="41"/>
        <end position="60"/>
    </location>
</feature>
<evidence type="ECO:0000313" key="15">
    <source>
        <dbReference type="Proteomes" id="UP000698028"/>
    </source>
</evidence>
<protein>
    <recommendedName>
        <fullName evidence="4 12">Heme exporter protein B</fullName>
    </recommendedName>
</protein>
<evidence type="ECO:0000256" key="3">
    <source>
        <dbReference type="ARBA" id="ARBA00010544"/>
    </source>
</evidence>
<dbReference type="InterPro" id="IPR003544">
    <property type="entry name" value="Cyt_c_biogenesis_CcmB"/>
</dbReference>
<sequence length="211" mass="21493">MGRLIVRDLRAALVSSAWLPIVFFLLVVTLVPFAIGPDARTLARVGPGMVWVAAFLSALLPVDRLVAPDLEDGTLDQLAIKGASEEMVASAKIIAHWLAFAPLLLIACFPAAALLALDGEQLRHLLLALAIGTPGLAGLTVAVAALTAGLPRASALAGMLTLPLAVPLLIFGVGASGTDPMGALQLVAAMSLILLAGSPFVAGAAIRASRT</sequence>
<evidence type="ECO:0000256" key="10">
    <source>
        <dbReference type="ARBA" id="ARBA00022989"/>
    </source>
</evidence>
<keyword evidence="15" id="KW-1185">Reference proteome</keyword>
<evidence type="ECO:0000256" key="5">
    <source>
        <dbReference type="ARBA" id="ARBA00022448"/>
    </source>
</evidence>
<evidence type="ECO:0000313" key="14">
    <source>
        <dbReference type="EMBL" id="MBW0143778.1"/>
    </source>
</evidence>
<evidence type="ECO:0000256" key="6">
    <source>
        <dbReference type="ARBA" id="ARBA00022475"/>
    </source>
</evidence>
<evidence type="ECO:0000256" key="7">
    <source>
        <dbReference type="ARBA" id="ARBA00022519"/>
    </source>
</evidence>
<dbReference type="PANTHER" id="PTHR30070">
    <property type="entry name" value="HEME EXPORTER PROTEIN B"/>
    <property type="match status" value="1"/>
</dbReference>
<name>A0ABS6V2J4_9SPHN</name>
<evidence type="ECO:0000256" key="2">
    <source>
        <dbReference type="ARBA" id="ARBA00004429"/>
    </source>
</evidence>
<feature type="transmembrane region" description="Helical" evidence="13">
    <location>
        <begin position="155"/>
        <end position="177"/>
    </location>
</feature>
<keyword evidence="5 12" id="KW-0813">Transport</keyword>
<accession>A0ABS6V2J4</accession>
<dbReference type="Proteomes" id="UP000698028">
    <property type="component" value="Unassembled WGS sequence"/>
</dbReference>
<dbReference type="PIRSF" id="PIRSF002764">
    <property type="entry name" value="CcmB"/>
    <property type="match status" value="1"/>
</dbReference>
<keyword evidence="11 12" id="KW-0472">Membrane</keyword>
<dbReference type="PANTHER" id="PTHR30070:SF1">
    <property type="entry name" value="CYTOCHROME C BIOGENESIS B-RELATED"/>
    <property type="match status" value="1"/>
</dbReference>
<keyword evidence="8 13" id="KW-0812">Transmembrane</keyword>
<evidence type="ECO:0000256" key="12">
    <source>
        <dbReference type="PIRNR" id="PIRNR002764"/>
    </source>
</evidence>
<gene>
    <name evidence="14" type="ORF">KTQ36_00505</name>
</gene>
<dbReference type="InterPro" id="IPR026031">
    <property type="entry name" value="Cyt_c_CcmB_bac"/>
</dbReference>
<evidence type="ECO:0000256" key="9">
    <source>
        <dbReference type="ARBA" id="ARBA00022748"/>
    </source>
</evidence>
<keyword evidence="7 12" id="KW-0997">Cell inner membrane</keyword>
<keyword evidence="9 12" id="KW-0201">Cytochrome c-type biogenesis</keyword>
<feature type="transmembrane region" description="Helical" evidence="13">
    <location>
        <begin position="183"/>
        <end position="206"/>
    </location>
</feature>